<feature type="domain" description="RNA polymerase sigma-70 region 2" evidence="2">
    <location>
        <begin position="24"/>
        <end position="90"/>
    </location>
</feature>
<gene>
    <name evidence="3" type="ORF">HCJ92_16425</name>
</gene>
<dbReference type="EMBL" id="JAAVJB010000145">
    <property type="protein sequence ID" value="NJP67841.1"/>
    <property type="molecule type" value="Genomic_DNA"/>
</dbReference>
<evidence type="ECO:0000313" key="4">
    <source>
        <dbReference type="Proteomes" id="UP000746503"/>
    </source>
</evidence>
<feature type="non-terminal residue" evidence="3">
    <location>
        <position position="202"/>
    </location>
</feature>
<dbReference type="SUPFAM" id="SSF88659">
    <property type="entry name" value="Sigma3 and sigma4 domains of RNA polymerase sigma factors"/>
    <property type="match status" value="1"/>
</dbReference>
<dbReference type="Gene3D" id="1.10.10.10">
    <property type="entry name" value="Winged helix-like DNA-binding domain superfamily/Winged helix DNA-binding domain"/>
    <property type="match status" value="1"/>
</dbReference>
<reference evidence="3 4" key="1">
    <citation type="submission" date="2020-03" db="EMBL/GenBank/DDBJ databases">
        <title>Draft genome of Streptomyces sp. ventii, isolated from the Axial Seamount in the Pacific Ocean, and resequencing of the two type strains Streptomyces lonarensis strain NCL 716 and Streptomyces bohaiensis strain 11A07.</title>
        <authorList>
            <person name="Loughran R.M."/>
            <person name="Pfannmuller K.M."/>
            <person name="Wasson B.J."/>
            <person name="Deadmond M.C."/>
            <person name="Paddock B.E."/>
            <person name="Koyack M.J."/>
            <person name="Gallegos D.A."/>
            <person name="Mitchell E.A."/>
            <person name="Ushijima B."/>
            <person name="Saw J.H."/>
            <person name="Mcphail K.L."/>
            <person name="Videau P."/>
        </authorList>
    </citation>
    <scope>NUCLEOTIDE SEQUENCE [LARGE SCALE GENOMIC DNA]</scope>
    <source>
        <strain evidence="4">5675061</strain>
    </source>
</reference>
<dbReference type="InterPro" id="IPR007627">
    <property type="entry name" value="RNA_pol_sigma70_r2"/>
</dbReference>
<dbReference type="InterPro" id="IPR013324">
    <property type="entry name" value="RNA_pol_sigma_r3/r4-like"/>
</dbReference>
<comment type="caution">
    <text evidence="3">The sequence shown here is derived from an EMBL/GenBank/DDBJ whole genome shotgun (WGS) entry which is preliminary data.</text>
</comment>
<proteinExistence type="predicted"/>
<protein>
    <submittedName>
        <fullName evidence="3">RNA polymerase subunit sigma-24</fullName>
    </submittedName>
</protein>
<feature type="region of interest" description="Disordered" evidence="1">
    <location>
        <begin position="183"/>
        <end position="202"/>
    </location>
</feature>
<feature type="region of interest" description="Disordered" evidence="1">
    <location>
        <begin position="1"/>
        <end position="25"/>
    </location>
</feature>
<feature type="compositionally biased region" description="Low complexity" evidence="1">
    <location>
        <begin position="186"/>
        <end position="202"/>
    </location>
</feature>
<dbReference type="SUPFAM" id="SSF88946">
    <property type="entry name" value="Sigma2 domain of RNA polymerase sigma factors"/>
    <property type="match status" value="1"/>
</dbReference>
<dbReference type="RefSeq" id="WP_275942310.1">
    <property type="nucleotide sequence ID" value="NZ_JAAVJB010000145.1"/>
</dbReference>
<dbReference type="InterPro" id="IPR036388">
    <property type="entry name" value="WH-like_DNA-bd_sf"/>
</dbReference>
<accession>A0ABX1AQ41</accession>
<evidence type="ECO:0000313" key="3">
    <source>
        <dbReference type="EMBL" id="NJP67841.1"/>
    </source>
</evidence>
<dbReference type="Proteomes" id="UP000746503">
    <property type="component" value="Unassembled WGS sequence"/>
</dbReference>
<dbReference type="Pfam" id="PF04542">
    <property type="entry name" value="Sigma70_r2"/>
    <property type="match status" value="1"/>
</dbReference>
<evidence type="ECO:0000259" key="2">
    <source>
        <dbReference type="Pfam" id="PF04542"/>
    </source>
</evidence>
<dbReference type="PANTHER" id="PTHR30173:SF43">
    <property type="entry name" value="ECF RNA POLYMERASE SIGMA FACTOR SIGI-RELATED"/>
    <property type="match status" value="1"/>
</dbReference>
<name>A0ABX1AQ41_9ACTN</name>
<organism evidence="3 4">
    <name type="scientific">Streptomyces spiramenti</name>
    <dbReference type="NCBI Taxonomy" id="2720606"/>
    <lineage>
        <taxon>Bacteria</taxon>
        <taxon>Bacillati</taxon>
        <taxon>Actinomycetota</taxon>
        <taxon>Actinomycetes</taxon>
        <taxon>Kitasatosporales</taxon>
        <taxon>Streptomycetaceae</taxon>
        <taxon>Streptomyces</taxon>
    </lineage>
</organism>
<dbReference type="InterPro" id="IPR052704">
    <property type="entry name" value="ECF_Sigma-70_Domain"/>
</dbReference>
<evidence type="ECO:0000256" key="1">
    <source>
        <dbReference type="SAM" id="MobiDB-lite"/>
    </source>
</evidence>
<sequence length="202" mass="21618">MATEPTAATGGRPTGECGTAESRVERERPRLLGLAHRMLGTVADAEEAVQEALLRWYRLDCVERDAVANPPAWLTRVTGRVCLDLLGSARARRERYVGPWLPEPVPEGTFPGVGDGSARAVAMAPPAEQPSDRVVANEEVSTALLLVMETMTPAERVVFVLHDVFAVPFTEVARTVGRTPAATRQLAGSARGRLAAGRRGPA</sequence>
<dbReference type="PANTHER" id="PTHR30173">
    <property type="entry name" value="SIGMA 19 FACTOR"/>
    <property type="match status" value="1"/>
</dbReference>
<dbReference type="InterPro" id="IPR013325">
    <property type="entry name" value="RNA_pol_sigma_r2"/>
</dbReference>
<dbReference type="Gene3D" id="1.10.1740.10">
    <property type="match status" value="1"/>
</dbReference>
<keyword evidence="4" id="KW-1185">Reference proteome</keyword>